<dbReference type="Proteomes" id="UP001597231">
    <property type="component" value="Unassembled WGS sequence"/>
</dbReference>
<feature type="transmembrane region" description="Helical" evidence="6">
    <location>
        <begin position="44"/>
        <end position="64"/>
    </location>
</feature>
<dbReference type="EMBL" id="JBHTLT010000121">
    <property type="protein sequence ID" value="MFD1206336.1"/>
    <property type="molecule type" value="Genomic_DNA"/>
</dbReference>
<evidence type="ECO:0000256" key="3">
    <source>
        <dbReference type="ARBA" id="ARBA00022748"/>
    </source>
</evidence>
<evidence type="ECO:0000256" key="1">
    <source>
        <dbReference type="ARBA" id="ARBA00004141"/>
    </source>
</evidence>
<feature type="domain" description="Cytochrome c assembly protein" evidence="7">
    <location>
        <begin position="71"/>
        <end position="190"/>
    </location>
</feature>
<dbReference type="InterPro" id="IPR045062">
    <property type="entry name" value="Cyt_c_biogenesis_CcsA/CcmC"/>
</dbReference>
<keyword evidence="4 6" id="KW-1133">Transmembrane helix</keyword>
<feature type="transmembrane region" description="Helical" evidence="6">
    <location>
        <begin position="362"/>
        <end position="386"/>
    </location>
</feature>
<evidence type="ECO:0000313" key="9">
    <source>
        <dbReference type="Proteomes" id="UP001597231"/>
    </source>
</evidence>
<dbReference type="NCBIfam" id="TIGR03144">
    <property type="entry name" value="cytochr_II_ccsB"/>
    <property type="match status" value="1"/>
</dbReference>
<reference evidence="9" key="1">
    <citation type="journal article" date="2019" name="Int. J. Syst. Evol. Microbiol.">
        <title>The Global Catalogue of Microorganisms (GCM) 10K type strain sequencing project: providing services to taxonomists for standard genome sequencing and annotation.</title>
        <authorList>
            <consortium name="The Broad Institute Genomics Platform"/>
            <consortium name="The Broad Institute Genome Sequencing Center for Infectious Disease"/>
            <person name="Wu L."/>
            <person name="Ma J."/>
        </authorList>
    </citation>
    <scope>NUCLEOTIDE SEQUENCE [LARGE SCALE GENOMIC DNA]</scope>
    <source>
        <strain evidence="9">CCUG 53915</strain>
    </source>
</reference>
<evidence type="ECO:0000313" key="8">
    <source>
        <dbReference type="EMBL" id="MFD1206336.1"/>
    </source>
</evidence>
<feature type="transmembrane region" description="Helical" evidence="6">
    <location>
        <begin position="177"/>
        <end position="199"/>
    </location>
</feature>
<evidence type="ECO:0000259" key="7">
    <source>
        <dbReference type="Pfam" id="PF01578"/>
    </source>
</evidence>
<evidence type="ECO:0000256" key="4">
    <source>
        <dbReference type="ARBA" id="ARBA00022989"/>
    </source>
</evidence>
<name>A0ABW3TZR6_9BACL</name>
<sequence length="390" mass="43785">MNSESMIELSSQSLFVSFIVLLLAILPIGMAVKSKRVWTSRIGIGVTHLAFLMQLLYFFVRWAAIGHAPVSNMYEFMTFFGIMLIGSTLLIFHLYKQIVVLLFSIPISLIIIGYGSVFTSEASPLIPALQSNWLSVHVITVAISSAILSIAFVTSIIYLVSAMDVDKKTRGARGLEFVMYCLVIVVGFIMSSIIFSFTYDEKIIEFENKGGTVERAIYKMPALFVNDGAKLAHEQTSFGWIELTNSIDAQKLNTIFWAFLFGSVIYLVVRIAARKNISQLIKPLTQKVNPLVMDEITYRAVVIGFPLFSLGGLLFAMIWAHLAWGRFWGWDPKEVWALITWLFYAGLLHLRTTKGWEGNRTAWMAIIGFGLIVFNQVFVNLVIAGLHSYA</sequence>
<dbReference type="InterPro" id="IPR017562">
    <property type="entry name" value="Cyt_c_biogenesis_CcsA"/>
</dbReference>
<evidence type="ECO:0000256" key="5">
    <source>
        <dbReference type="ARBA" id="ARBA00023136"/>
    </source>
</evidence>
<dbReference type="PANTHER" id="PTHR30071">
    <property type="entry name" value="HEME EXPORTER PROTEIN C"/>
    <property type="match status" value="1"/>
</dbReference>
<keyword evidence="3" id="KW-0201">Cytochrome c-type biogenesis</keyword>
<evidence type="ECO:0000256" key="6">
    <source>
        <dbReference type="SAM" id="Phobius"/>
    </source>
</evidence>
<comment type="subcellular location">
    <subcellularLocation>
        <location evidence="1">Membrane</location>
        <topology evidence="1">Multi-pass membrane protein</topology>
    </subcellularLocation>
</comment>
<dbReference type="InterPro" id="IPR002541">
    <property type="entry name" value="Cyt_c_assembly"/>
</dbReference>
<dbReference type="PANTHER" id="PTHR30071:SF1">
    <property type="entry name" value="CYTOCHROME B_B6 PROTEIN-RELATED"/>
    <property type="match status" value="1"/>
</dbReference>
<keyword evidence="2 6" id="KW-0812">Transmembrane</keyword>
<organism evidence="8 9">
    <name type="scientific">Sporosarcina contaminans</name>
    <dbReference type="NCBI Taxonomy" id="633403"/>
    <lineage>
        <taxon>Bacteria</taxon>
        <taxon>Bacillati</taxon>
        <taxon>Bacillota</taxon>
        <taxon>Bacilli</taxon>
        <taxon>Bacillales</taxon>
        <taxon>Caryophanaceae</taxon>
        <taxon>Sporosarcina</taxon>
    </lineage>
</organism>
<comment type="caution">
    <text evidence="8">The sequence shown here is derived from an EMBL/GenBank/DDBJ whole genome shotgun (WGS) entry which is preliminary data.</text>
</comment>
<feature type="transmembrane region" description="Helical" evidence="6">
    <location>
        <begin position="76"/>
        <end position="92"/>
    </location>
</feature>
<feature type="transmembrane region" description="Helical" evidence="6">
    <location>
        <begin position="99"/>
        <end position="118"/>
    </location>
</feature>
<dbReference type="Pfam" id="PF01578">
    <property type="entry name" value="Cytochrom_C_asm"/>
    <property type="match status" value="2"/>
</dbReference>
<proteinExistence type="predicted"/>
<accession>A0ABW3TZR6</accession>
<feature type="transmembrane region" description="Helical" evidence="6">
    <location>
        <begin position="255"/>
        <end position="273"/>
    </location>
</feature>
<feature type="transmembrane region" description="Helical" evidence="6">
    <location>
        <begin position="138"/>
        <end position="165"/>
    </location>
</feature>
<protein>
    <submittedName>
        <fullName evidence="8">C-type cytochrome biogenesis protein CcsB</fullName>
    </submittedName>
</protein>
<dbReference type="RefSeq" id="WP_381481854.1">
    <property type="nucleotide sequence ID" value="NZ_JBHTLT010000121.1"/>
</dbReference>
<gene>
    <name evidence="8" type="primary">ccsB</name>
    <name evidence="8" type="ORF">ACFQ38_14665</name>
</gene>
<feature type="transmembrane region" description="Helical" evidence="6">
    <location>
        <begin position="334"/>
        <end position="350"/>
    </location>
</feature>
<keyword evidence="9" id="KW-1185">Reference proteome</keyword>
<feature type="domain" description="Cytochrome c assembly protein" evidence="7">
    <location>
        <begin position="259"/>
        <end position="387"/>
    </location>
</feature>
<feature type="transmembrane region" description="Helical" evidence="6">
    <location>
        <begin position="12"/>
        <end position="32"/>
    </location>
</feature>
<evidence type="ECO:0000256" key="2">
    <source>
        <dbReference type="ARBA" id="ARBA00022692"/>
    </source>
</evidence>
<feature type="transmembrane region" description="Helical" evidence="6">
    <location>
        <begin position="300"/>
        <end position="322"/>
    </location>
</feature>
<keyword evidence="5 6" id="KW-0472">Membrane</keyword>